<keyword evidence="3" id="KW-0418">Kinase</keyword>
<dbReference type="GO" id="GO:0016301">
    <property type="term" value="F:kinase activity"/>
    <property type="evidence" value="ECO:0007669"/>
    <property type="project" value="UniProtKB-KW"/>
</dbReference>
<protein>
    <submittedName>
        <fullName evidence="3">Sugar kinase</fullName>
    </submittedName>
</protein>
<gene>
    <name evidence="3" type="ORF">DEJ47_31215</name>
</gene>
<feature type="compositionally biased region" description="Polar residues" evidence="1">
    <location>
        <begin position="1"/>
        <end position="11"/>
    </location>
</feature>
<keyword evidence="2" id="KW-1133">Transmembrane helix</keyword>
<dbReference type="OrthoDB" id="4305709at2"/>
<dbReference type="AlphaFoldDB" id="A0A5P2BIL2"/>
<evidence type="ECO:0000256" key="1">
    <source>
        <dbReference type="SAM" id="MobiDB-lite"/>
    </source>
</evidence>
<evidence type="ECO:0000256" key="2">
    <source>
        <dbReference type="SAM" id="Phobius"/>
    </source>
</evidence>
<proteinExistence type="predicted"/>
<dbReference type="EMBL" id="CP029193">
    <property type="protein sequence ID" value="QES30305.1"/>
    <property type="molecule type" value="Genomic_DNA"/>
</dbReference>
<evidence type="ECO:0000313" key="4">
    <source>
        <dbReference type="Proteomes" id="UP000323046"/>
    </source>
</evidence>
<evidence type="ECO:0000313" key="3">
    <source>
        <dbReference type="EMBL" id="QES30305.1"/>
    </source>
</evidence>
<sequence length="203" mass="22747">MTVPRQPSSPDRSGAPEPPDGEGGPARRTEARSHMIRRRWLTAIIIVLLIGVPAGYLVISANQSRNSGRDKEDKYSATGLTAGWPSRVQRRLYDVPVQPYSEEVAYYETNNWRTSRLYVQFLTSNAGLTRFLKQIGSEESAFKADDITISKRDRNVVGWEFTGPGPWYGLTHRQKDPAPTLDVVVDRSNAQHPMVYVVSTTTP</sequence>
<organism evidence="3 4">
    <name type="scientific">Streptomyces venezuelae</name>
    <dbReference type="NCBI Taxonomy" id="54571"/>
    <lineage>
        <taxon>Bacteria</taxon>
        <taxon>Bacillati</taxon>
        <taxon>Actinomycetota</taxon>
        <taxon>Actinomycetes</taxon>
        <taxon>Kitasatosporales</taxon>
        <taxon>Streptomycetaceae</taxon>
        <taxon>Streptomyces</taxon>
    </lineage>
</organism>
<feature type="region of interest" description="Disordered" evidence="1">
    <location>
        <begin position="1"/>
        <end position="31"/>
    </location>
</feature>
<dbReference type="Proteomes" id="UP000323046">
    <property type="component" value="Chromosome"/>
</dbReference>
<keyword evidence="4" id="KW-1185">Reference proteome</keyword>
<accession>A0A5P2BIL2</accession>
<feature type="transmembrane region" description="Helical" evidence="2">
    <location>
        <begin position="40"/>
        <end position="59"/>
    </location>
</feature>
<dbReference type="RefSeq" id="WP_150173870.1">
    <property type="nucleotide sequence ID" value="NZ_CP029193.1"/>
</dbReference>
<name>A0A5P2BIL2_STRVZ</name>
<keyword evidence="2" id="KW-0812">Transmembrane</keyword>
<reference evidence="3 4" key="1">
    <citation type="submission" date="2018-05" db="EMBL/GenBank/DDBJ databases">
        <title>Streptomyces venezuelae.</title>
        <authorList>
            <person name="Kim W."/>
            <person name="Lee N."/>
            <person name="Cho B.-K."/>
        </authorList>
    </citation>
    <scope>NUCLEOTIDE SEQUENCE [LARGE SCALE GENOMIC DNA]</scope>
    <source>
        <strain evidence="3 4">ATCC 14583</strain>
    </source>
</reference>
<keyword evidence="3" id="KW-0808">Transferase</keyword>
<keyword evidence="2" id="KW-0472">Membrane</keyword>